<evidence type="ECO:0000313" key="2">
    <source>
        <dbReference type="EMBL" id="MBL0742951.1"/>
    </source>
</evidence>
<dbReference type="EMBL" id="JAERRB010000005">
    <property type="protein sequence ID" value="MBL0742951.1"/>
    <property type="molecule type" value="Genomic_DNA"/>
</dbReference>
<dbReference type="Proteomes" id="UP000613030">
    <property type="component" value="Unassembled WGS sequence"/>
</dbReference>
<proteinExistence type="predicted"/>
<protein>
    <submittedName>
        <fullName evidence="2">Uncharacterized protein</fullName>
    </submittedName>
</protein>
<dbReference type="RefSeq" id="WP_202011718.1">
    <property type="nucleotide sequence ID" value="NZ_JAERRB010000005.1"/>
</dbReference>
<comment type="caution">
    <text evidence="2">The sequence shown here is derived from an EMBL/GenBank/DDBJ whole genome shotgun (WGS) entry which is preliminary data.</text>
</comment>
<gene>
    <name evidence="2" type="ORF">JI741_17110</name>
</gene>
<feature type="transmembrane region" description="Helical" evidence="1">
    <location>
        <begin position="10"/>
        <end position="27"/>
    </location>
</feature>
<reference evidence="2 3" key="1">
    <citation type="submission" date="2021-01" db="EMBL/GenBank/DDBJ databases">
        <title>Chryseolinea sp. Jin1 Genome sequencing and assembly.</title>
        <authorList>
            <person name="Kim I."/>
        </authorList>
    </citation>
    <scope>NUCLEOTIDE SEQUENCE [LARGE SCALE GENOMIC DNA]</scope>
    <source>
        <strain evidence="2 3">Jin1</strain>
    </source>
</reference>
<keyword evidence="3" id="KW-1185">Reference proteome</keyword>
<keyword evidence="1" id="KW-0812">Transmembrane</keyword>
<keyword evidence="1" id="KW-0472">Membrane</keyword>
<evidence type="ECO:0000256" key="1">
    <source>
        <dbReference type="SAM" id="Phobius"/>
    </source>
</evidence>
<accession>A0ABS1KU20</accession>
<organism evidence="2 3">
    <name type="scientific">Chryseolinea lacunae</name>
    <dbReference type="NCBI Taxonomy" id="2801331"/>
    <lineage>
        <taxon>Bacteria</taxon>
        <taxon>Pseudomonadati</taxon>
        <taxon>Bacteroidota</taxon>
        <taxon>Cytophagia</taxon>
        <taxon>Cytophagales</taxon>
        <taxon>Fulvivirgaceae</taxon>
        <taxon>Chryseolinea</taxon>
    </lineage>
</organism>
<sequence length="100" mass="11394">MKFRVSPTRLVLYSILVLLTLFVNIIVRPYPTKYAAIGIDTIIDEDAVLVGFILSVMLLLCCVGIFMYVRHTKQKMDAWLIGLLIANSVAVFYWYSYNPG</sequence>
<feature type="transmembrane region" description="Helical" evidence="1">
    <location>
        <begin position="76"/>
        <end position="95"/>
    </location>
</feature>
<name>A0ABS1KU20_9BACT</name>
<feature type="transmembrane region" description="Helical" evidence="1">
    <location>
        <begin position="47"/>
        <end position="69"/>
    </location>
</feature>
<evidence type="ECO:0000313" key="3">
    <source>
        <dbReference type="Proteomes" id="UP000613030"/>
    </source>
</evidence>
<keyword evidence="1" id="KW-1133">Transmembrane helix</keyword>